<feature type="region of interest" description="Disordered" evidence="1">
    <location>
        <begin position="1"/>
        <end position="22"/>
    </location>
</feature>
<evidence type="ECO:0000313" key="3">
    <source>
        <dbReference type="WBParaSite" id="maker-uti_cns_0016873-snap-gene-0.2-mRNA-1"/>
    </source>
</evidence>
<dbReference type="WBParaSite" id="maker-uti_cns_0016873-snap-gene-0.2-mRNA-1">
    <property type="protein sequence ID" value="maker-uti_cns_0016873-snap-gene-0.2-mRNA-1"/>
    <property type="gene ID" value="maker-uti_cns_0016873-snap-gene-0.2"/>
</dbReference>
<sequence length="826" mass="91372">LESSVWSSSQLHSSSDPFENLEPHHAVPIHRVDAAVAQVPQLAAHHHQRVVAQVGEPDSHQRGAVAHLLQLADVLRVGRVLAEARHHGVRHLRVQGVRQPAVDAVHLQHHAGLADSVAEIRARIAVLQPAGVVHLLKVGHFARIRGRLALYELDEGAVHARLGPEAQAGVHLQQREHGQHADKEAGQTAVINNVEGADFRPGDARPAENLAGVSIVQKSKEGGAAAGPSLLVGVGGAGLSVGGIGGGCGIVVGLFGHVSLGGWLSKLAAMASCLTIRKGDELREKEKKRSRDRRSEAKKDPAKIEKQRKQALARMQAMRQRRRELVEQQQQEAESLESTTYSSSKTLNRAVNRAWKGLPRSLDHQRVVVRQLAKNLGVQLVDPPKISRERIPFETIDAVAAFFDREDVSRWTPGRKEYVKVNGQQIQKRYLVAGMKELHHLFIHEHVEHKLSLSKFCELRPRHILTFSKTPLEACCCKLHENFKSALAGATGMPSYSSRWVGEFILCNPATLDCNNGQCQRCASGDNHRLVSPTDEEKEHVVRFHQWDFGADGRVQQQPVQLTVADTFKMLVEQLPAFVLHHQTKQVQASFFRNQKDALADGELLLHFDFSENYTCSQQDMAQSAYWNQAQVTLFTVAAYWPGGSKMMAIVSDHLHHSKEAISTFLRHLMQVKGIQRDHFWCLDTDSEVAVRAPVSSAPPPRPSWVPAAASTPVPAGRLLTGMSQESAEAPSASLDPIAAELAVGRWVLVDYEGEVFPGQVVKIRQLDDTEGVFEYKVNVMVKSGNTNYAWPKSKDCIYYPLADIQKLLDPPVPLDARGHFKFNFE</sequence>
<keyword evidence="2" id="KW-1185">Reference proteome</keyword>
<dbReference type="Proteomes" id="UP000095280">
    <property type="component" value="Unplaced"/>
</dbReference>
<reference evidence="3" key="1">
    <citation type="submission" date="2016-11" db="UniProtKB">
        <authorList>
            <consortium name="WormBaseParasite"/>
        </authorList>
    </citation>
    <scope>IDENTIFICATION</scope>
</reference>
<name>A0A1I8ITI8_9PLAT</name>
<protein>
    <submittedName>
        <fullName evidence="3">SAM domain-containing protein</fullName>
    </submittedName>
</protein>
<evidence type="ECO:0000256" key="1">
    <source>
        <dbReference type="SAM" id="MobiDB-lite"/>
    </source>
</evidence>
<dbReference type="AlphaFoldDB" id="A0A1I8ITI8"/>
<feature type="compositionally biased region" description="Low complexity" evidence="1">
    <location>
        <begin position="327"/>
        <end position="338"/>
    </location>
</feature>
<feature type="compositionally biased region" description="Low complexity" evidence="1">
    <location>
        <begin position="1"/>
        <end position="15"/>
    </location>
</feature>
<feature type="region of interest" description="Disordered" evidence="1">
    <location>
        <begin position="282"/>
        <end position="344"/>
    </location>
</feature>
<accession>A0A1I8ITI8</accession>
<organism evidence="2 3">
    <name type="scientific">Macrostomum lignano</name>
    <dbReference type="NCBI Taxonomy" id="282301"/>
    <lineage>
        <taxon>Eukaryota</taxon>
        <taxon>Metazoa</taxon>
        <taxon>Spiralia</taxon>
        <taxon>Lophotrochozoa</taxon>
        <taxon>Platyhelminthes</taxon>
        <taxon>Rhabditophora</taxon>
        <taxon>Macrostomorpha</taxon>
        <taxon>Macrostomida</taxon>
        <taxon>Macrostomidae</taxon>
        <taxon>Macrostomum</taxon>
    </lineage>
</organism>
<dbReference type="PANTHER" id="PTHR46601:SF2">
    <property type="entry name" value="UBIQUITIN-LIKE PROTEASE FAMILY PROFILE DOMAIN-CONTAINING PROTEIN"/>
    <property type="match status" value="1"/>
</dbReference>
<dbReference type="PANTHER" id="PTHR46601">
    <property type="entry name" value="ULP_PROTEASE DOMAIN-CONTAINING PROTEIN"/>
    <property type="match status" value="1"/>
</dbReference>
<feature type="compositionally biased region" description="Basic and acidic residues" evidence="1">
    <location>
        <begin position="282"/>
        <end position="308"/>
    </location>
</feature>
<proteinExistence type="predicted"/>
<evidence type="ECO:0000313" key="2">
    <source>
        <dbReference type="Proteomes" id="UP000095280"/>
    </source>
</evidence>